<dbReference type="SUPFAM" id="SSF46785">
    <property type="entry name" value="Winged helix' DNA-binding domain"/>
    <property type="match status" value="1"/>
</dbReference>
<reference evidence="6" key="1">
    <citation type="journal article" date="2022" name="Int. J. Syst. Evol. Microbiol.">
        <title>Pseudomonas aegrilactucae sp. nov. and Pseudomonas morbosilactucae sp. nov., pathogens causing bacterial rot of lettuce in Japan.</title>
        <authorList>
            <person name="Sawada H."/>
            <person name="Fujikawa T."/>
            <person name="Satou M."/>
        </authorList>
    </citation>
    <scope>NUCLEOTIDE SEQUENCE</scope>
    <source>
        <strain evidence="6">0166_1</strain>
    </source>
</reference>
<name>A0A9E6XVL7_9ACTN</name>
<dbReference type="SMART" id="SM00346">
    <property type="entry name" value="HTH_ICLR"/>
    <property type="match status" value="1"/>
</dbReference>
<dbReference type="PANTHER" id="PTHR30136">
    <property type="entry name" value="HELIX-TURN-HELIX TRANSCRIPTIONAL REGULATOR, ICLR FAMILY"/>
    <property type="match status" value="1"/>
</dbReference>
<organism evidence="6 7">
    <name type="scientific">Capillimicrobium parvum</name>
    <dbReference type="NCBI Taxonomy" id="2884022"/>
    <lineage>
        <taxon>Bacteria</taxon>
        <taxon>Bacillati</taxon>
        <taxon>Actinomycetota</taxon>
        <taxon>Thermoleophilia</taxon>
        <taxon>Solirubrobacterales</taxon>
        <taxon>Capillimicrobiaceae</taxon>
        <taxon>Capillimicrobium</taxon>
    </lineage>
</organism>
<dbReference type="Proteomes" id="UP001162834">
    <property type="component" value="Chromosome"/>
</dbReference>
<evidence type="ECO:0000259" key="5">
    <source>
        <dbReference type="PROSITE" id="PS51078"/>
    </source>
</evidence>
<evidence type="ECO:0000259" key="4">
    <source>
        <dbReference type="PROSITE" id="PS51077"/>
    </source>
</evidence>
<evidence type="ECO:0000256" key="3">
    <source>
        <dbReference type="ARBA" id="ARBA00023163"/>
    </source>
</evidence>
<dbReference type="PROSITE" id="PS51078">
    <property type="entry name" value="ICLR_ED"/>
    <property type="match status" value="1"/>
</dbReference>
<dbReference type="PANTHER" id="PTHR30136:SF24">
    <property type="entry name" value="HTH-TYPE TRANSCRIPTIONAL REPRESSOR ALLR"/>
    <property type="match status" value="1"/>
</dbReference>
<accession>A0A9E6XVL7</accession>
<evidence type="ECO:0000313" key="7">
    <source>
        <dbReference type="Proteomes" id="UP001162834"/>
    </source>
</evidence>
<dbReference type="Gene3D" id="1.10.10.10">
    <property type="entry name" value="Winged helix-like DNA-binding domain superfamily/Winged helix DNA-binding domain"/>
    <property type="match status" value="1"/>
</dbReference>
<dbReference type="KEGG" id="sbae:DSM104329_01672"/>
<dbReference type="RefSeq" id="WP_259314974.1">
    <property type="nucleotide sequence ID" value="NZ_CP087164.1"/>
</dbReference>
<keyword evidence="1" id="KW-0805">Transcription regulation</keyword>
<dbReference type="GO" id="GO:0045892">
    <property type="term" value="P:negative regulation of DNA-templated transcription"/>
    <property type="evidence" value="ECO:0007669"/>
    <property type="project" value="TreeGrafter"/>
</dbReference>
<dbReference type="SUPFAM" id="SSF55781">
    <property type="entry name" value="GAF domain-like"/>
    <property type="match status" value="1"/>
</dbReference>
<dbReference type="Gene3D" id="3.30.450.40">
    <property type="match status" value="2"/>
</dbReference>
<dbReference type="PROSITE" id="PS51077">
    <property type="entry name" value="HTH_ICLR"/>
    <property type="match status" value="1"/>
</dbReference>
<gene>
    <name evidence="6" type="ORF">DSM104329_01672</name>
</gene>
<dbReference type="AlphaFoldDB" id="A0A9E6XVL7"/>
<feature type="domain" description="HTH iclR-type" evidence="4">
    <location>
        <begin position="10"/>
        <end position="71"/>
    </location>
</feature>
<dbReference type="InterPro" id="IPR029016">
    <property type="entry name" value="GAF-like_dom_sf"/>
</dbReference>
<sequence>MTERSSSGGSQTLERGLRLLRVLADHPGGLSVSELAAAMGTHRAGIYRLLGPLVDQRLVVRADDGRHTLGAGLIELASRVRPRLQEVAVAELRRLADELGATTALTVRDGEDAVVAAVVEPRNTDMHVAYRTGLRHRLDQAASGIAILAALEPRPGERDAIRVARERGWSQSTSELLPGATGIGAAIRPPGATAEASISAVWTDARDPADAAGPLVRSAAAIAAVLG</sequence>
<dbReference type="InterPro" id="IPR005471">
    <property type="entry name" value="Tscrpt_reg_IclR_N"/>
</dbReference>
<dbReference type="GO" id="GO:0003677">
    <property type="term" value="F:DNA binding"/>
    <property type="evidence" value="ECO:0007669"/>
    <property type="project" value="UniProtKB-KW"/>
</dbReference>
<protein>
    <recommendedName>
        <fullName evidence="8">IclR family transcriptional regulator</fullName>
    </recommendedName>
</protein>
<evidence type="ECO:0000256" key="1">
    <source>
        <dbReference type="ARBA" id="ARBA00023015"/>
    </source>
</evidence>
<keyword evidence="3" id="KW-0804">Transcription</keyword>
<feature type="domain" description="IclR-ED" evidence="5">
    <location>
        <begin position="72"/>
        <end position="227"/>
    </location>
</feature>
<dbReference type="InterPro" id="IPR014757">
    <property type="entry name" value="Tscrpt_reg_IclR_C"/>
</dbReference>
<dbReference type="Pfam" id="PF01614">
    <property type="entry name" value="IclR_C"/>
    <property type="match status" value="1"/>
</dbReference>
<keyword evidence="7" id="KW-1185">Reference proteome</keyword>
<dbReference type="GO" id="GO:0003700">
    <property type="term" value="F:DNA-binding transcription factor activity"/>
    <property type="evidence" value="ECO:0007669"/>
    <property type="project" value="TreeGrafter"/>
</dbReference>
<dbReference type="InterPro" id="IPR036390">
    <property type="entry name" value="WH_DNA-bd_sf"/>
</dbReference>
<dbReference type="Pfam" id="PF09339">
    <property type="entry name" value="HTH_IclR"/>
    <property type="match status" value="1"/>
</dbReference>
<evidence type="ECO:0000313" key="6">
    <source>
        <dbReference type="EMBL" id="UGS35285.1"/>
    </source>
</evidence>
<keyword evidence="2" id="KW-0238">DNA-binding</keyword>
<evidence type="ECO:0008006" key="8">
    <source>
        <dbReference type="Google" id="ProtNLM"/>
    </source>
</evidence>
<dbReference type="InterPro" id="IPR036388">
    <property type="entry name" value="WH-like_DNA-bd_sf"/>
</dbReference>
<dbReference type="InterPro" id="IPR050707">
    <property type="entry name" value="HTH_MetabolicPath_Reg"/>
</dbReference>
<dbReference type="EMBL" id="CP087164">
    <property type="protein sequence ID" value="UGS35285.1"/>
    <property type="molecule type" value="Genomic_DNA"/>
</dbReference>
<proteinExistence type="predicted"/>
<evidence type="ECO:0000256" key="2">
    <source>
        <dbReference type="ARBA" id="ARBA00023125"/>
    </source>
</evidence>